<reference evidence="7" key="1">
    <citation type="submission" date="2014-07" db="EMBL/GenBank/DDBJ databases">
        <title>Identification of a novel salt tolerance gene in wild soybean by whole-genome sequencing.</title>
        <authorList>
            <person name="Lam H.-M."/>
            <person name="Qi X."/>
            <person name="Li M.-W."/>
            <person name="Liu X."/>
            <person name="Xie M."/>
            <person name="Ni M."/>
            <person name="Xu X."/>
        </authorList>
    </citation>
    <scope>NUCLEOTIDE SEQUENCE [LARGE SCALE GENOMIC DNA]</scope>
    <source>
        <tissue evidence="7">Root</tissue>
    </source>
</reference>
<organism evidence="7">
    <name type="scientific">Glycine soja</name>
    <name type="common">Wild soybean</name>
    <dbReference type="NCBI Taxonomy" id="3848"/>
    <lineage>
        <taxon>Eukaryota</taxon>
        <taxon>Viridiplantae</taxon>
        <taxon>Streptophyta</taxon>
        <taxon>Embryophyta</taxon>
        <taxon>Tracheophyta</taxon>
        <taxon>Spermatophyta</taxon>
        <taxon>Magnoliopsida</taxon>
        <taxon>eudicotyledons</taxon>
        <taxon>Gunneridae</taxon>
        <taxon>Pentapetalae</taxon>
        <taxon>rosids</taxon>
        <taxon>fabids</taxon>
        <taxon>Fabales</taxon>
        <taxon>Fabaceae</taxon>
        <taxon>Papilionoideae</taxon>
        <taxon>50 kb inversion clade</taxon>
        <taxon>NPAAA clade</taxon>
        <taxon>indigoferoid/millettioid clade</taxon>
        <taxon>Phaseoleae</taxon>
        <taxon>Glycine</taxon>
        <taxon>Glycine subgen. Soja</taxon>
    </lineage>
</organism>
<feature type="region of interest" description="Disordered" evidence="6">
    <location>
        <begin position="1"/>
        <end position="21"/>
    </location>
</feature>
<comment type="similarity">
    <text evidence="5">Belongs to the GRAS family.</text>
</comment>
<evidence type="ECO:0000313" key="7">
    <source>
        <dbReference type="EMBL" id="KHN47913.1"/>
    </source>
</evidence>
<evidence type="ECO:0000256" key="2">
    <source>
        <dbReference type="ARBA" id="ARBA00023015"/>
    </source>
</evidence>
<dbReference type="GO" id="GO:0005634">
    <property type="term" value="C:nucleus"/>
    <property type="evidence" value="ECO:0007669"/>
    <property type="project" value="UniProtKB-SubCell"/>
</dbReference>
<gene>
    <name evidence="7" type="ORF">glysoja_031119</name>
</gene>
<dbReference type="PROSITE" id="PS50985">
    <property type="entry name" value="GRAS"/>
    <property type="match status" value="1"/>
</dbReference>
<evidence type="ECO:0000256" key="4">
    <source>
        <dbReference type="ARBA" id="ARBA00023242"/>
    </source>
</evidence>
<dbReference type="InterPro" id="IPR005202">
    <property type="entry name" value="TF_GRAS"/>
</dbReference>
<name>A0A0B2SSM7_GLYSO</name>
<protein>
    <submittedName>
        <fullName evidence="7">Scarecrow-like protein 6</fullName>
    </submittedName>
</protein>
<sequence length="222" mass="25310">MQPQVVPFAKQQKASSTGEDASHQLHHAIYDQLYKTVELIEAGNLVQAQGIFARLNHQLSPIDKPFHRDNHPSLFPSVLRFVKQLRPKVVVTLDQNFDQIDVPFSSNVVHAHHCYSTLLESLDVANLNLDVLQNIENHFILPTIKKIILSPLGLQEKLPTWRNMFLQYGFSPFPFSNFTEAQAEGLVEKEPVKGFQLERKLSPLLYASRGKNSTQFQLRDAE</sequence>
<keyword evidence="2" id="KW-0805">Transcription regulation</keyword>
<comment type="caution">
    <text evidence="5">Lacks conserved residue(s) required for the propagation of feature annotation.</text>
</comment>
<evidence type="ECO:0000256" key="5">
    <source>
        <dbReference type="PROSITE-ProRule" id="PRU01191"/>
    </source>
</evidence>
<proteinExistence type="inferred from homology"/>
<dbReference type="AlphaFoldDB" id="A0A0B2SSM7"/>
<feature type="region of interest" description="SAW" evidence="5">
    <location>
        <begin position="149"/>
        <end position="220"/>
    </location>
</feature>
<dbReference type="Proteomes" id="UP000053555">
    <property type="component" value="Unassembled WGS sequence"/>
</dbReference>
<dbReference type="EMBL" id="KN640164">
    <property type="protein sequence ID" value="KHN47913.1"/>
    <property type="molecule type" value="Genomic_DNA"/>
</dbReference>
<keyword evidence="4" id="KW-0539">Nucleus</keyword>
<evidence type="ECO:0000256" key="6">
    <source>
        <dbReference type="SAM" id="MobiDB-lite"/>
    </source>
</evidence>
<dbReference type="Pfam" id="PF03514">
    <property type="entry name" value="GRAS"/>
    <property type="match status" value="1"/>
</dbReference>
<comment type="subcellular location">
    <subcellularLocation>
        <location evidence="1">Nucleus</location>
    </subcellularLocation>
</comment>
<dbReference type="PANTHER" id="PTHR31636">
    <property type="entry name" value="OSJNBA0084A10.13 PROTEIN-RELATED"/>
    <property type="match status" value="1"/>
</dbReference>
<evidence type="ECO:0000256" key="1">
    <source>
        <dbReference type="ARBA" id="ARBA00004123"/>
    </source>
</evidence>
<keyword evidence="3" id="KW-0804">Transcription</keyword>
<evidence type="ECO:0000256" key="3">
    <source>
        <dbReference type="ARBA" id="ARBA00023163"/>
    </source>
</evidence>
<accession>A0A0B2SSM7</accession>